<dbReference type="GO" id="GO:0003700">
    <property type="term" value="F:DNA-binding transcription factor activity"/>
    <property type="evidence" value="ECO:0007669"/>
    <property type="project" value="InterPro"/>
</dbReference>
<keyword evidence="7" id="KW-0539">Nucleus</keyword>
<organism evidence="11 12">
    <name type="scientific">Pleurodeles waltl</name>
    <name type="common">Iberian ribbed newt</name>
    <dbReference type="NCBI Taxonomy" id="8319"/>
    <lineage>
        <taxon>Eukaryota</taxon>
        <taxon>Metazoa</taxon>
        <taxon>Chordata</taxon>
        <taxon>Craniata</taxon>
        <taxon>Vertebrata</taxon>
        <taxon>Euteleostomi</taxon>
        <taxon>Amphibia</taxon>
        <taxon>Batrachia</taxon>
        <taxon>Caudata</taxon>
        <taxon>Salamandroidea</taxon>
        <taxon>Salamandridae</taxon>
        <taxon>Pleurodelinae</taxon>
        <taxon>Pleurodeles</taxon>
    </lineage>
</organism>
<evidence type="ECO:0000256" key="1">
    <source>
        <dbReference type="ARBA" id="ARBA00004123"/>
    </source>
</evidence>
<comment type="subcellular location">
    <subcellularLocation>
        <location evidence="1">Nucleus</location>
    </subcellularLocation>
</comment>
<evidence type="ECO:0000256" key="2">
    <source>
        <dbReference type="ARBA" id="ARBA00006403"/>
    </source>
</evidence>
<protein>
    <recommendedName>
        <fullName evidence="10">HSF-type DNA-binding domain-containing protein</fullName>
    </recommendedName>
</protein>
<dbReference type="Proteomes" id="UP001066276">
    <property type="component" value="Chromosome 5"/>
</dbReference>
<dbReference type="SUPFAM" id="SSF46785">
    <property type="entry name" value="Winged helix' DNA-binding domain"/>
    <property type="match status" value="1"/>
</dbReference>
<keyword evidence="3" id="KW-0805">Transcription regulation</keyword>
<keyword evidence="4" id="KW-0346">Stress response</keyword>
<dbReference type="PROSITE" id="PS00434">
    <property type="entry name" value="HSF_DOMAIN"/>
    <property type="match status" value="1"/>
</dbReference>
<dbReference type="AlphaFoldDB" id="A0AAV7RKS7"/>
<dbReference type="GO" id="GO:0005634">
    <property type="term" value="C:nucleus"/>
    <property type="evidence" value="ECO:0007669"/>
    <property type="project" value="UniProtKB-SubCell"/>
</dbReference>
<dbReference type="PANTHER" id="PTHR10015">
    <property type="entry name" value="HEAT SHOCK TRANSCRIPTION FACTOR"/>
    <property type="match status" value="1"/>
</dbReference>
<dbReference type="EMBL" id="JANPWB010000009">
    <property type="protein sequence ID" value="KAJ1152125.1"/>
    <property type="molecule type" value="Genomic_DNA"/>
</dbReference>
<feature type="domain" description="HSF-type DNA-binding" evidence="10">
    <location>
        <begin position="52"/>
        <end position="76"/>
    </location>
</feature>
<evidence type="ECO:0000256" key="6">
    <source>
        <dbReference type="ARBA" id="ARBA00023163"/>
    </source>
</evidence>
<keyword evidence="12" id="KW-1185">Reference proteome</keyword>
<evidence type="ECO:0000256" key="3">
    <source>
        <dbReference type="ARBA" id="ARBA00023015"/>
    </source>
</evidence>
<dbReference type="InterPro" id="IPR036390">
    <property type="entry name" value="WH_DNA-bd_sf"/>
</dbReference>
<evidence type="ECO:0000259" key="10">
    <source>
        <dbReference type="PROSITE" id="PS00434"/>
    </source>
</evidence>
<reference evidence="11" key="1">
    <citation type="journal article" date="2022" name="bioRxiv">
        <title>Sequencing and chromosome-scale assembly of the giantPleurodeles waltlgenome.</title>
        <authorList>
            <person name="Brown T."/>
            <person name="Elewa A."/>
            <person name="Iarovenko S."/>
            <person name="Subramanian E."/>
            <person name="Araus A.J."/>
            <person name="Petzold A."/>
            <person name="Susuki M."/>
            <person name="Suzuki K.-i.T."/>
            <person name="Hayashi T."/>
            <person name="Toyoda A."/>
            <person name="Oliveira C."/>
            <person name="Osipova E."/>
            <person name="Leigh N.D."/>
            <person name="Simon A."/>
            <person name="Yun M.H."/>
        </authorList>
    </citation>
    <scope>NUCLEOTIDE SEQUENCE</scope>
    <source>
        <strain evidence="11">20211129_DDA</strain>
        <tissue evidence="11">Liver</tissue>
    </source>
</reference>
<dbReference type="SMART" id="SM00415">
    <property type="entry name" value="HSF"/>
    <property type="match status" value="1"/>
</dbReference>
<feature type="region of interest" description="Disordered" evidence="9">
    <location>
        <begin position="241"/>
        <end position="262"/>
    </location>
</feature>
<dbReference type="InterPro" id="IPR000232">
    <property type="entry name" value="HSF_DNA-bd"/>
</dbReference>
<feature type="compositionally biased region" description="Basic and acidic residues" evidence="9">
    <location>
        <begin position="243"/>
        <end position="254"/>
    </location>
</feature>
<feature type="region of interest" description="Disordered" evidence="9">
    <location>
        <begin position="358"/>
        <end position="389"/>
    </location>
</feature>
<dbReference type="Pfam" id="PF00447">
    <property type="entry name" value="HSF_DNA-bind"/>
    <property type="match status" value="1"/>
</dbReference>
<evidence type="ECO:0000313" key="11">
    <source>
        <dbReference type="EMBL" id="KAJ1152125.1"/>
    </source>
</evidence>
<feature type="region of interest" description="Disordered" evidence="9">
    <location>
        <begin position="328"/>
        <end position="347"/>
    </location>
</feature>
<evidence type="ECO:0000256" key="8">
    <source>
        <dbReference type="RuleBase" id="RU004020"/>
    </source>
</evidence>
<feature type="compositionally biased region" description="Acidic residues" evidence="9">
    <location>
        <begin position="358"/>
        <end position="368"/>
    </location>
</feature>
<evidence type="ECO:0000256" key="5">
    <source>
        <dbReference type="ARBA" id="ARBA00023125"/>
    </source>
</evidence>
<proteinExistence type="inferred from homology"/>
<dbReference type="PANTHER" id="PTHR10015:SF453">
    <property type="entry name" value="HEAT SHOCK FACTOR 2, GENE 2"/>
    <property type="match status" value="1"/>
</dbReference>
<accession>A0AAV7RKS7</accession>
<comment type="caution">
    <text evidence="11">The sequence shown here is derived from an EMBL/GenBank/DDBJ whole genome shotgun (WGS) entry which is preliminary data.</text>
</comment>
<evidence type="ECO:0000256" key="7">
    <source>
        <dbReference type="ARBA" id="ARBA00023242"/>
    </source>
</evidence>
<dbReference type="PRINTS" id="PR00056">
    <property type="entry name" value="HSFDOMAIN"/>
</dbReference>
<evidence type="ECO:0000313" key="12">
    <source>
        <dbReference type="Proteomes" id="UP001066276"/>
    </source>
</evidence>
<gene>
    <name evidence="11" type="ORF">NDU88_004902</name>
</gene>
<name>A0AAV7RKS7_PLEWA</name>
<feature type="compositionally biased region" description="Basic and acidic residues" evidence="9">
    <location>
        <begin position="328"/>
        <end position="346"/>
    </location>
</feature>
<dbReference type="GO" id="GO:0043565">
    <property type="term" value="F:sequence-specific DNA binding"/>
    <property type="evidence" value="ECO:0007669"/>
    <property type="project" value="InterPro"/>
</dbReference>
<sequence length="472" mass="53924">MFNVNPHCSVPKFLTKIWALVEDPKTNDFICWSQDGNSFIVLNEENFAKNILPKHFKHNNMASFVRQLNWYGFRKVMQDETGTFKQDRIGTGRYHHPFFKQGKEELLARIKRKVPLPRMEDRTNGPEDVHKILSLIQQVQGRQDVVDSTVESLKRDNEALWKEVLDLRQKHFQHQQLFETMARSHSLDQVVCLQQNQPLMIDGLGHYNQLLSSKSEANRKVTETQSSCLENREVALQPMGRCSVKEEEPSHSSEDELEDSWANKTENKRLKQILHSNCGRSSSETEDLGKIHAIASSTCNLSANQLLSSARNPASRLASGQLFHKAIKPEKNELPESKSRLSKDSDFDAYEGGDALDISELDDIEDQDDSRTSSSGFGHMRKRRKVNDSAGQKIGHLLDQMHKDNLELTKRVLALEEQSLQKLSEISTTLSTLTNFFMNTHHNQSPLQQSLFPNVQLPSKPEDMSNTYQTPS</sequence>
<keyword evidence="5" id="KW-0238">DNA-binding</keyword>
<evidence type="ECO:0000256" key="4">
    <source>
        <dbReference type="ARBA" id="ARBA00023016"/>
    </source>
</evidence>
<comment type="similarity">
    <text evidence="2 8">Belongs to the HSF family.</text>
</comment>
<evidence type="ECO:0000256" key="9">
    <source>
        <dbReference type="SAM" id="MobiDB-lite"/>
    </source>
</evidence>
<dbReference type="Gene3D" id="1.10.10.10">
    <property type="entry name" value="Winged helix-like DNA-binding domain superfamily/Winged helix DNA-binding domain"/>
    <property type="match status" value="1"/>
</dbReference>
<keyword evidence="6" id="KW-0804">Transcription</keyword>
<dbReference type="InterPro" id="IPR036388">
    <property type="entry name" value="WH-like_DNA-bd_sf"/>
</dbReference>
<dbReference type="FunFam" id="1.10.10.10:FF:000027">
    <property type="entry name" value="Heat shock transcription factor 1"/>
    <property type="match status" value="1"/>
</dbReference>